<organism evidence="2 3">
    <name type="scientific">Candida orthopsilosis (strain 90-125)</name>
    <name type="common">Yeast</name>
    <dbReference type="NCBI Taxonomy" id="1136231"/>
    <lineage>
        <taxon>Eukaryota</taxon>
        <taxon>Fungi</taxon>
        <taxon>Dikarya</taxon>
        <taxon>Ascomycota</taxon>
        <taxon>Saccharomycotina</taxon>
        <taxon>Pichiomycetes</taxon>
        <taxon>Debaryomycetaceae</taxon>
        <taxon>Candida/Lodderomyces clade</taxon>
        <taxon>Candida</taxon>
    </lineage>
</organism>
<sequence length="431" mass="48423">MQSNQSLSNNYPAYNLVQLSVQQEKKNSPTKHHQHSIQSLTSIIMKLTSAISWSLIAYTAFGASDAAAPGPSSNYPVIRNVDEPKTGLSYKDEQLCLDGFFNWVEYDEEYIDENLIPLFNQHLEYIWSPRQKPGLPEITFKPKLFVNILGGELNTEPSFETKSSQSYADFWFKTTLKYGRQLTDVMNFMGIEHGVDDHFKYFGEQRNRIWQNHQDNLKQQIINYSPTNDGMFSYELASLVHLRDFARDVRLHNDAKFIIQMSSFASIKNKIGANSTTYKHAVGSLENILESLNVYFDILVVESPNYTPKDRLQKKSQVRSAASAPAFGYASKQACEVATDKCSAHGECKENKDQWSCVCEPSFNKTTSKTTTWVGYDCGKKDVSVPANLFLWTTIALVLSLVGGIKLLASVGSDPLPGVLDAATLPTKKTI</sequence>
<feature type="domain" description="Vacuolar sorting protein Vps3844 C-terminal" evidence="1">
    <location>
        <begin position="329"/>
        <end position="422"/>
    </location>
</feature>
<reference evidence="2 3" key="1">
    <citation type="journal article" date="2012" name="PLoS ONE">
        <title>Sequence and analysis of the genome of the pathogenic yeast Candida orthopsilosis.</title>
        <authorList>
            <person name="Riccombeni A."/>
            <person name="Vidanes G."/>
            <person name="Proux-Wera E."/>
            <person name="Wolfe K.H."/>
            <person name="Butler G."/>
        </authorList>
    </citation>
    <scope>NUCLEOTIDE SEQUENCE [LARGE SCALE GENOMIC DNA]</scope>
    <source>
        <strain evidence="2 3">Co 90-125</strain>
    </source>
</reference>
<dbReference type="PANTHER" id="PTHR36853">
    <property type="entry name" value="EXPRESSED PROTEIN"/>
    <property type="match status" value="1"/>
</dbReference>
<dbReference type="HOGENOM" id="CLU_050724_0_0_1"/>
<dbReference type="KEGG" id="cot:CORT_0G02750"/>
<dbReference type="InterPro" id="IPR024382">
    <property type="entry name" value="Vps3844_C"/>
</dbReference>
<dbReference type="GeneID" id="14542140"/>
<evidence type="ECO:0000259" key="1">
    <source>
        <dbReference type="Pfam" id="PF12955"/>
    </source>
</evidence>
<dbReference type="GO" id="GO:0005783">
    <property type="term" value="C:endoplasmic reticulum"/>
    <property type="evidence" value="ECO:0007669"/>
    <property type="project" value="TreeGrafter"/>
</dbReference>
<keyword evidence="3" id="KW-1185">Reference proteome</keyword>
<evidence type="ECO:0000313" key="3">
    <source>
        <dbReference type="Proteomes" id="UP000005018"/>
    </source>
</evidence>
<dbReference type="EMBL" id="HE681725">
    <property type="protein sequence ID" value="CCG24955.1"/>
    <property type="molecule type" value="Genomic_DNA"/>
</dbReference>
<dbReference type="InterPro" id="IPR053065">
    <property type="entry name" value="Archenteron_Induction-Rel"/>
</dbReference>
<dbReference type="eggNOG" id="ENOG502S64Q">
    <property type="taxonomic scope" value="Eukaryota"/>
</dbReference>
<dbReference type="Pfam" id="PF12955">
    <property type="entry name" value="Vps3844_C"/>
    <property type="match status" value="1"/>
</dbReference>
<dbReference type="Proteomes" id="UP000005018">
    <property type="component" value="Chromosome 7"/>
</dbReference>
<accession>H8XAV4</accession>
<dbReference type="PANTHER" id="PTHR36853:SF1">
    <property type="entry name" value="DUF3844 DOMAIN-CONTAINING PROTEIN"/>
    <property type="match status" value="1"/>
</dbReference>
<name>H8XAV4_CANO9</name>
<gene>
    <name evidence="2" type="ORF">CORT_0G02750</name>
</gene>
<proteinExistence type="predicted"/>
<dbReference type="RefSeq" id="XP_003871080.1">
    <property type="nucleotide sequence ID" value="XM_003871031.1"/>
</dbReference>
<protein>
    <submittedName>
        <fullName evidence="2">Membrane-localized protein</fullName>
    </submittedName>
</protein>
<evidence type="ECO:0000313" key="2">
    <source>
        <dbReference type="EMBL" id="CCG24955.1"/>
    </source>
</evidence>
<dbReference type="AlphaFoldDB" id="H8XAV4"/>
<dbReference type="OrthoDB" id="5583277at2759"/>